<feature type="non-terminal residue" evidence="1">
    <location>
        <position position="23"/>
    </location>
</feature>
<evidence type="ECO:0000313" key="2">
    <source>
        <dbReference type="Proteomes" id="UP000265520"/>
    </source>
</evidence>
<sequence length="23" mass="2573">MNELLESDVTLWRPPPMIGCTIG</sequence>
<organism evidence="1 2">
    <name type="scientific">Trifolium medium</name>
    <dbReference type="NCBI Taxonomy" id="97028"/>
    <lineage>
        <taxon>Eukaryota</taxon>
        <taxon>Viridiplantae</taxon>
        <taxon>Streptophyta</taxon>
        <taxon>Embryophyta</taxon>
        <taxon>Tracheophyta</taxon>
        <taxon>Spermatophyta</taxon>
        <taxon>Magnoliopsida</taxon>
        <taxon>eudicotyledons</taxon>
        <taxon>Gunneridae</taxon>
        <taxon>Pentapetalae</taxon>
        <taxon>rosids</taxon>
        <taxon>fabids</taxon>
        <taxon>Fabales</taxon>
        <taxon>Fabaceae</taxon>
        <taxon>Papilionoideae</taxon>
        <taxon>50 kb inversion clade</taxon>
        <taxon>NPAAA clade</taxon>
        <taxon>Hologalegina</taxon>
        <taxon>IRL clade</taxon>
        <taxon>Trifolieae</taxon>
        <taxon>Trifolium</taxon>
    </lineage>
</organism>
<protein>
    <submittedName>
        <fullName evidence="1">Uncharacterized protein</fullName>
    </submittedName>
</protein>
<reference evidence="1 2" key="1">
    <citation type="journal article" date="2018" name="Front. Plant Sci.">
        <title>Red Clover (Trifolium pratense) and Zigzag Clover (T. medium) - A Picture of Genomic Similarities and Differences.</title>
        <authorList>
            <person name="Dluhosova J."/>
            <person name="Istvanek J."/>
            <person name="Nedelnik J."/>
            <person name="Repkova J."/>
        </authorList>
    </citation>
    <scope>NUCLEOTIDE SEQUENCE [LARGE SCALE GENOMIC DNA]</scope>
    <source>
        <strain evidence="2">cv. 10/8</strain>
        <tissue evidence="1">Leaf</tissue>
    </source>
</reference>
<comment type="caution">
    <text evidence="1">The sequence shown here is derived from an EMBL/GenBank/DDBJ whole genome shotgun (WGS) entry which is preliminary data.</text>
</comment>
<dbReference type="AlphaFoldDB" id="A0A392U199"/>
<name>A0A392U199_9FABA</name>
<accession>A0A392U199</accession>
<dbReference type="EMBL" id="LXQA010691848">
    <property type="protein sequence ID" value="MCI66250.1"/>
    <property type="molecule type" value="Genomic_DNA"/>
</dbReference>
<dbReference type="Proteomes" id="UP000265520">
    <property type="component" value="Unassembled WGS sequence"/>
</dbReference>
<proteinExistence type="predicted"/>
<evidence type="ECO:0000313" key="1">
    <source>
        <dbReference type="EMBL" id="MCI66250.1"/>
    </source>
</evidence>
<keyword evidence="2" id="KW-1185">Reference proteome</keyword>